<evidence type="ECO:0000259" key="2">
    <source>
        <dbReference type="PROSITE" id="PS50181"/>
    </source>
</evidence>
<dbReference type="PROSITE" id="PS50181">
    <property type="entry name" value="FBOX"/>
    <property type="match status" value="1"/>
</dbReference>
<sequence length="247" mass="28708">MLDARTSSMTYIARHKQARYAINRIKRCRPTDPVDIENCIGKLLHCLLRSIFFSSYFPKKVSRVGVGGGGQVGQGVQAVEDSGASGQWWRQQHPSYHHHHHHHQHHHHYHHQAGYYTSQSHTHNNPVTTMKQSYMQLTWVFHDDEAQINKKLPKELLLRIFSYLDVVSLCRCAQVSKAWNVLALDGSNWQRIDLFDFQRDVEVNRTFDALLATRASTSLFLFPLIISNEYRARVYHEHLETPRLGSQ</sequence>
<gene>
    <name evidence="3" type="ORF">E2986_11564</name>
</gene>
<dbReference type="SUPFAM" id="SSF81383">
    <property type="entry name" value="F-box domain"/>
    <property type="match status" value="1"/>
</dbReference>
<feature type="compositionally biased region" description="Basic residues" evidence="1">
    <location>
        <begin position="95"/>
        <end position="111"/>
    </location>
</feature>
<dbReference type="Gene3D" id="1.20.1280.50">
    <property type="match status" value="1"/>
</dbReference>
<dbReference type="FunFam" id="1.20.1280.50:FF:000013">
    <property type="entry name" value="F-box/LRR-repeat protein 20 isoform X1"/>
    <property type="match status" value="1"/>
</dbReference>
<dbReference type="InterPro" id="IPR036047">
    <property type="entry name" value="F-box-like_dom_sf"/>
</dbReference>
<proteinExistence type="predicted"/>
<dbReference type="EMBL" id="WNWW01000089">
    <property type="protein sequence ID" value="KAF3430247.1"/>
    <property type="molecule type" value="Genomic_DNA"/>
</dbReference>
<dbReference type="InterPro" id="IPR001810">
    <property type="entry name" value="F-box_dom"/>
</dbReference>
<dbReference type="SMART" id="SM00256">
    <property type="entry name" value="FBOX"/>
    <property type="match status" value="1"/>
</dbReference>
<accession>A0A833SC11</accession>
<protein>
    <recommendedName>
        <fullName evidence="2">F-box domain-containing protein</fullName>
    </recommendedName>
</protein>
<dbReference type="PANTHER" id="PTHR46731">
    <property type="entry name" value="F-BOX ONLY PROTEIN 15"/>
    <property type="match status" value="1"/>
</dbReference>
<feature type="domain" description="F-box" evidence="2">
    <location>
        <begin position="146"/>
        <end position="192"/>
    </location>
</feature>
<comment type="caution">
    <text evidence="3">The sequence shown here is derived from an EMBL/GenBank/DDBJ whole genome shotgun (WGS) entry which is preliminary data.</text>
</comment>
<feature type="region of interest" description="Disordered" evidence="1">
    <location>
        <begin position="93"/>
        <end position="113"/>
    </location>
</feature>
<name>A0A833SC11_9HYME</name>
<dbReference type="Pfam" id="PF12937">
    <property type="entry name" value="F-box-like"/>
    <property type="match status" value="1"/>
</dbReference>
<dbReference type="GO" id="GO:0019005">
    <property type="term" value="C:SCF ubiquitin ligase complex"/>
    <property type="evidence" value="ECO:0007669"/>
    <property type="project" value="TreeGrafter"/>
</dbReference>
<dbReference type="CDD" id="cd22115">
    <property type="entry name" value="F-box_FBXL2-like"/>
    <property type="match status" value="1"/>
</dbReference>
<reference evidence="3" key="1">
    <citation type="submission" date="2019-11" db="EMBL/GenBank/DDBJ databases">
        <title>The nuclear and mitochondrial genomes of Frieseomelitta varia - a highly eusocial stingless bee (Meliponini) with a permanently sterile worker caste.</title>
        <authorList>
            <person name="Freitas F.C.P."/>
            <person name="Lourenco A.P."/>
            <person name="Nunes F.M.F."/>
            <person name="Paschoal A.R."/>
            <person name="Abreu F.C.P."/>
            <person name="Barbin F.O."/>
            <person name="Bataglia L."/>
            <person name="Cardoso-Junior C.A.M."/>
            <person name="Cervoni M.S."/>
            <person name="Silva S.R."/>
            <person name="Dalarmi F."/>
            <person name="Del Lama M.A."/>
            <person name="Depintor T.S."/>
            <person name="Ferreira K.M."/>
            <person name="Goria P.S."/>
            <person name="Jaskot M.C."/>
            <person name="Lago D.C."/>
            <person name="Luna-Lucena D."/>
            <person name="Moda L.M."/>
            <person name="Nascimento L."/>
            <person name="Pedrino M."/>
            <person name="Rabico F.O."/>
            <person name="Sanches F.C."/>
            <person name="Santos D.E."/>
            <person name="Santos C.G."/>
            <person name="Vieira J."/>
            <person name="Lopes T.F."/>
            <person name="Barchuk A.R."/>
            <person name="Hartfelder K."/>
            <person name="Simoes Z.L.P."/>
            <person name="Bitondi M.M.G."/>
            <person name="Pinheiro D.G."/>
        </authorList>
    </citation>
    <scope>NUCLEOTIDE SEQUENCE</scope>
    <source>
        <strain evidence="3">USP_RPSP 00005682</strain>
        <tissue evidence="3">Whole individual</tissue>
    </source>
</reference>
<dbReference type="PANTHER" id="PTHR46731:SF1">
    <property type="entry name" value="F-BOX ONLY PROTEIN 15"/>
    <property type="match status" value="1"/>
</dbReference>
<keyword evidence="4" id="KW-1185">Reference proteome</keyword>
<organism evidence="3 4">
    <name type="scientific">Frieseomelitta varia</name>
    <dbReference type="NCBI Taxonomy" id="561572"/>
    <lineage>
        <taxon>Eukaryota</taxon>
        <taxon>Metazoa</taxon>
        <taxon>Ecdysozoa</taxon>
        <taxon>Arthropoda</taxon>
        <taxon>Hexapoda</taxon>
        <taxon>Insecta</taxon>
        <taxon>Pterygota</taxon>
        <taxon>Neoptera</taxon>
        <taxon>Endopterygota</taxon>
        <taxon>Hymenoptera</taxon>
        <taxon>Apocrita</taxon>
        <taxon>Aculeata</taxon>
        <taxon>Apoidea</taxon>
        <taxon>Anthophila</taxon>
        <taxon>Apidae</taxon>
        <taxon>Frieseomelitta</taxon>
    </lineage>
</organism>
<evidence type="ECO:0000313" key="3">
    <source>
        <dbReference type="EMBL" id="KAF3430247.1"/>
    </source>
</evidence>
<dbReference type="AlphaFoldDB" id="A0A833SC11"/>
<evidence type="ECO:0000256" key="1">
    <source>
        <dbReference type="SAM" id="MobiDB-lite"/>
    </source>
</evidence>
<evidence type="ECO:0000313" key="4">
    <source>
        <dbReference type="Proteomes" id="UP000655588"/>
    </source>
</evidence>
<dbReference type="Proteomes" id="UP000655588">
    <property type="component" value="Unassembled WGS sequence"/>
</dbReference>